<dbReference type="Pfam" id="PF14464">
    <property type="entry name" value="Prok-JAB"/>
    <property type="match status" value="1"/>
</dbReference>
<organism evidence="8 9">
    <name type="scientific">Deinococcus ficus</name>
    <dbReference type="NCBI Taxonomy" id="317577"/>
    <lineage>
        <taxon>Bacteria</taxon>
        <taxon>Thermotogati</taxon>
        <taxon>Deinococcota</taxon>
        <taxon>Deinococci</taxon>
        <taxon>Deinococcales</taxon>
        <taxon>Deinococcaceae</taxon>
        <taxon>Deinococcus</taxon>
    </lineage>
</organism>
<evidence type="ECO:0000313" key="8">
    <source>
        <dbReference type="EMBL" id="ASN80690.1"/>
    </source>
</evidence>
<dbReference type="EMBL" id="CP021081">
    <property type="protein sequence ID" value="ASN80690.1"/>
    <property type="molecule type" value="Genomic_DNA"/>
</dbReference>
<sequence length="162" mass="16460">MPQSPATGPDPGGSPPAPPAGGTLILPGPLAQALWAHAEREAPRECVGALGGVVHSGPDGTPVWQADALYPLGNVAAHPDRTYLADPGHLVRALKAMAVQGQVLVGLYHSHPAGPDRPSDTDVLLASYPVPYLIAALPGRTLSAHLLPGGQEVPIAADPARS</sequence>
<dbReference type="KEGG" id="dfc:DFI_06450"/>
<dbReference type="Gene3D" id="3.40.140.10">
    <property type="entry name" value="Cytidine Deaminase, domain 2"/>
    <property type="match status" value="1"/>
</dbReference>
<evidence type="ECO:0000256" key="2">
    <source>
        <dbReference type="ARBA" id="ARBA00022723"/>
    </source>
</evidence>
<dbReference type="InterPro" id="IPR028090">
    <property type="entry name" value="JAB_dom_prok"/>
</dbReference>
<dbReference type="SUPFAM" id="SSF102712">
    <property type="entry name" value="JAB1/MPN domain"/>
    <property type="match status" value="1"/>
</dbReference>
<dbReference type="Proteomes" id="UP000259030">
    <property type="component" value="Chromosome"/>
</dbReference>
<feature type="region of interest" description="Disordered" evidence="6">
    <location>
        <begin position="1"/>
        <end position="24"/>
    </location>
</feature>
<evidence type="ECO:0000256" key="4">
    <source>
        <dbReference type="ARBA" id="ARBA00022833"/>
    </source>
</evidence>
<dbReference type="GO" id="GO:0008270">
    <property type="term" value="F:zinc ion binding"/>
    <property type="evidence" value="ECO:0007669"/>
    <property type="project" value="TreeGrafter"/>
</dbReference>
<accession>A0A221SVN4</accession>
<dbReference type="AlphaFoldDB" id="A0A221SVN4"/>
<dbReference type="GO" id="GO:0008235">
    <property type="term" value="F:metalloexopeptidase activity"/>
    <property type="evidence" value="ECO:0007669"/>
    <property type="project" value="TreeGrafter"/>
</dbReference>
<keyword evidence="9" id="KW-1185">Reference proteome</keyword>
<dbReference type="CDD" id="cd08070">
    <property type="entry name" value="MPN_like"/>
    <property type="match status" value="1"/>
</dbReference>
<name>A0A221SVN4_9DEIO</name>
<gene>
    <name evidence="8" type="ORF">DFI_06450</name>
</gene>
<keyword evidence="5" id="KW-0482">Metalloprotease</keyword>
<dbReference type="InterPro" id="IPR051929">
    <property type="entry name" value="VirAsm_ModProt"/>
</dbReference>
<evidence type="ECO:0000256" key="6">
    <source>
        <dbReference type="SAM" id="MobiDB-lite"/>
    </source>
</evidence>
<keyword evidence="1" id="KW-0645">Protease</keyword>
<evidence type="ECO:0000256" key="1">
    <source>
        <dbReference type="ARBA" id="ARBA00022670"/>
    </source>
</evidence>
<keyword evidence="2" id="KW-0479">Metal-binding</keyword>
<evidence type="ECO:0000256" key="5">
    <source>
        <dbReference type="ARBA" id="ARBA00023049"/>
    </source>
</evidence>
<feature type="domain" description="MPN" evidence="7">
    <location>
        <begin position="23"/>
        <end position="162"/>
    </location>
</feature>
<dbReference type="PANTHER" id="PTHR34858:SF1">
    <property type="entry name" value="CYSO-CYSTEINE PEPTIDASE"/>
    <property type="match status" value="1"/>
</dbReference>
<evidence type="ECO:0000259" key="7">
    <source>
        <dbReference type="PROSITE" id="PS50249"/>
    </source>
</evidence>
<dbReference type="PROSITE" id="PS50249">
    <property type="entry name" value="MPN"/>
    <property type="match status" value="1"/>
</dbReference>
<dbReference type="GO" id="GO:0006508">
    <property type="term" value="P:proteolysis"/>
    <property type="evidence" value="ECO:0007669"/>
    <property type="project" value="UniProtKB-KW"/>
</dbReference>
<evidence type="ECO:0000256" key="3">
    <source>
        <dbReference type="ARBA" id="ARBA00022801"/>
    </source>
</evidence>
<dbReference type="InterPro" id="IPR037518">
    <property type="entry name" value="MPN"/>
</dbReference>
<proteinExistence type="predicted"/>
<dbReference type="RefSeq" id="WP_081425807.1">
    <property type="nucleotide sequence ID" value="NZ_CP021081.1"/>
</dbReference>
<reference evidence="8 9" key="1">
    <citation type="submission" date="2017-05" db="EMBL/GenBank/DDBJ databases">
        <title>The complete genome sequence of Deinococcus ficus isolated from the rhizosphere of the Ficus religiosa L. in Taiwan.</title>
        <authorList>
            <person name="Wu K.-M."/>
            <person name="Liao T.-L."/>
            <person name="Liu Y.-M."/>
            <person name="Young C.-C."/>
            <person name="Tsai S.-F."/>
        </authorList>
    </citation>
    <scope>NUCLEOTIDE SEQUENCE [LARGE SCALE GENOMIC DNA]</scope>
    <source>
        <strain evidence="8 9">CC-FR2-10</strain>
    </source>
</reference>
<evidence type="ECO:0000313" key="9">
    <source>
        <dbReference type="Proteomes" id="UP000259030"/>
    </source>
</evidence>
<keyword evidence="4" id="KW-0862">Zinc</keyword>
<keyword evidence="3" id="KW-0378">Hydrolase</keyword>
<protein>
    <recommendedName>
        <fullName evidence="7">MPN domain-containing protein</fullName>
    </recommendedName>
</protein>
<dbReference type="STRING" id="317577.GCA_000419625_02625"/>
<dbReference type="PANTHER" id="PTHR34858">
    <property type="entry name" value="CYSO-CYSTEINE PEPTIDASE"/>
    <property type="match status" value="1"/>
</dbReference>